<gene>
    <name evidence="2" type="ORF">IRY30_01260</name>
</gene>
<dbReference type="RefSeq" id="WP_194556500.1">
    <property type="nucleotide sequence ID" value="NZ_JADKMY010000001.1"/>
</dbReference>
<proteinExistence type="predicted"/>
<keyword evidence="3" id="KW-1185">Reference proteome</keyword>
<evidence type="ECO:0000313" key="2">
    <source>
        <dbReference type="EMBL" id="MBF4552710.1"/>
    </source>
</evidence>
<keyword evidence="1" id="KW-0472">Membrane</keyword>
<evidence type="ECO:0000256" key="1">
    <source>
        <dbReference type="SAM" id="Phobius"/>
    </source>
</evidence>
<keyword evidence="1" id="KW-0812">Transmembrane</keyword>
<organism evidence="2 3">
    <name type="scientific">Corynebacterium suicordis DSM 45110</name>
    <dbReference type="NCBI Taxonomy" id="1121369"/>
    <lineage>
        <taxon>Bacteria</taxon>
        <taxon>Bacillati</taxon>
        <taxon>Actinomycetota</taxon>
        <taxon>Actinomycetes</taxon>
        <taxon>Mycobacteriales</taxon>
        <taxon>Corynebacteriaceae</taxon>
        <taxon>Corynebacterium</taxon>
    </lineage>
</organism>
<dbReference type="Pfam" id="PF14029">
    <property type="entry name" value="DUF4244"/>
    <property type="match status" value="1"/>
</dbReference>
<name>A0ABR9ZH25_9CORY</name>
<comment type="caution">
    <text evidence="2">The sequence shown here is derived from an EMBL/GenBank/DDBJ whole genome shotgun (WGS) entry which is preliminary data.</text>
</comment>
<dbReference type="Proteomes" id="UP000635902">
    <property type="component" value="Unassembled WGS sequence"/>
</dbReference>
<dbReference type="InterPro" id="IPR025338">
    <property type="entry name" value="DUF4244"/>
</dbReference>
<sequence length="73" mass="8183">MIHTSQNAVQRFVNRIVHALQEHYRDERGMSTVEYALGTVAAAAFGALLYTIVTSDTVEQALTSIFERALNER</sequence>
<feature type="transmembrane region" description="Helical" evidence="1">
    <location>
        <begin position="35"/>
        <end position="53"/>
    </location>
</feature>
<accession>A0ABR9ZH25</accession>
<evidence type="ECO:0000313" key="3">
    <source>
        <dbReference type="Proteomes" id="UP000635902"/>
    </source>
</evidence>
<dbReference type="EMBL" id="JADKMY010000001">
    <property type="protein sequence ID" value="MBF4552710.1"/>
    <property type="molecule type" value="Genomic_DNA"/>
</dbReference>
<reference evidence="2 3" key="1">
    <citation type="submission" date="2020-10" db="EMBL/GenBank/DDBJ databases">
        <title>Novel species in genus Corynebacterium.</title>
        <authorList>
            <person name="Zhang G."/>
        </authorList>
    </citation>
    <scope>NUCLEOTIDE SEQUENCE [LARGE SCALE GENOMIC DNA]</scope>
    <source>
        <strain evidence="2 3">DSM 45110</strain>
    </source>
</reference>
<protein>
    <submittedName>
        <fullName evidence="2">DUF4244 domain-containing protein</fullName>
    </submittedName>
</protein>
<keyword evidence="1" id="KW-1133">Transmembrane helix</keyword>